<dbReference type="AlphaFoldDB" id="A0A835IV19"/>
<keyword evidence="7" id="KW-1185">Reference proteome</keyword>
<evidence type="ECO:0000259" key="5">
    <source>
        <dbReference type="Pfam" id="PF04755"/>
    </source>
</evidence>
<dbReference type="OrthoDB" id="498392at2759"/>
<keyword evidence="3" id="KW-0809">Transit peptide</keyword>
<comment type="subcellular location">
    <subcellularLocation>
        <location evidence="1">Plastid</location>
    </subcellularLocation>
</comment>
<name>A0A835IV19_9MAGN</name>
<sequence length="350" mass="38410">MALFFSPHSSSLVIQNPKPPLHNLPRHPNLSLSFSSNSLISIPKLSSSFRINSSSDSDSESPKIVDEWGEKTEPEPEPETSYTKFSDADPPKDEDEWGEGGGGVEEVKEFKEDDTGNGTALYDKLGDLKRCLVDTFYGTELGFNASPEVRGEVLELVNQLELFNPTPDTTSAPELDGNWVLLYTAFSELLPLLAAGTIPLLKIKSICQSIDTKNLKIENSTTLSSPFATFSFSASATFEVRSSSRIQVKFEEGIFSPPEISSSLSLPENLDIFGQRIDLSPVQRSFNPLQDTLANISRVVSGQPPLKVRIPGERSSSWLLTTYLDNDFRISRGDGGLFILAKEGSPLLDQ</sequence>
<evidence type="ECO:0000256" key="2">
    <source>
        <dbReference type="ARBA" id="ARBA00022640"/>
    </source>
</evidence>
<organism evidence="6 7">
    <name type="scientific">Coptis chinensis</name>
    <dbReference type="NCBI Taxonomy" id="261450"/>
    <lineage>
        <taxon>Eukaryota</taxon>
        <taxon>Viridiplantae</taxon>
        <taxon>Streptophyta</taxon>
        <taxon>Embryophyta</taxon>
        <taxon>Tracheophyta</taxon>
        <taxon>Spermatophyta</taxon>
        <taxon>Magnoliopsida</taxon>
        <taxon>Ranunculales</taxon>
        <taxon>Ranunculaceae</taxon>
        <taxon>Coptidoideae</taxon>
        <taxon>Coptis</taxon>
    </lineage>
</organism>
<evidence type="ECO:0000256" key="4">
    <source>
        <dbReference type="SAM" id="MobiDB-lite"/>
    </source>
</evidence>
<feature type="region of interest" description="Disordered" evidence="4">
    <location>
        <begin position="50"/>
        <end position="103"/>
    </location>
</feature>
<dbReference type="PANTHER" id="PTHR31906">
    <property type="entry name" value="PLASTID-LIPID-ASSOCIATED PROTEIN 4, CHLOROPLASTIC-RELATED"/>
    <property type="match status" value="1"/>
</dbReference>
<dbReference type="Pfam" id="PF04755">
    <property type="entry name" value="PAP_fibrillin"/>
    <property type="match status" value="1"/>
</dbReference>
<feature type="compositionally biased region" description="Basic and acidic residues" evidence="4">
    <location>
        <begin position="60"/>
        <end position="74"/>
    </location>
</feature>
<evidence type="ECO:0000256" key="1">
    <source>
        <dbReference type="ARBA" id="ARBA00004474"/>
    </source>
</evidence>
<dbReference type="InterPro" id="IPR039633">
    <property type="entry name" value="PAP"/>
</dbReference>
<dbReference type="EMBL" id="JADFTS010000001">
    <property type="protein sequence ID" value="KAF9624345.1"/>
    <property type="molecule type" value="Genomic_DNA"/>
</dbReference>
<proteinExistence type="predicted"/>
<evidence type="ECO:0000256" key="3">
    <source>
        <dbReference type="ARBA" id="ARBA00022946"/>
    </source>
</evidence>
<evidence type="ECO:0000313" key="6">
    <source>
        <dbReference type="EMBL" id="KAF9624345.1"/>
    </source>
</evidence>
<dbReference type="InterPro" id="IPR006843">
    <property type="entry name" value="PAP/fibrillin_dom"/>
</dbReference>
<keyword evidence="2" id="KW-0934">Plastid</keyword>
<feature type="region of interest" description="Disordered" evidence="4">
    <location>
        <begin position="1"/>
        <end position="20"/>
    </location>
</feature>
<comment type="caution">
    <text evidence="6">The sequence shown here is derived from an EMBL/GenBank/DDBJ whole genome shotgun (WGS) entry which is preliminary data.</text>
</comment>
<accession>A0A835IV19</accession>
<protein>
    <recommendedName>
        <fullName evidence="5">Plastid lipid-associated protein/fibrillin conserved domain-containing protein</fullName>
    </recommendedName>
</protein>
<gene>
    <name evidence="6" type="ORF">IFM89_009628</name>
</gene>
<feature type="domain" description="Plastid lipid-associated protein/fibrillin conserved" evidence="5">
    <location>
        <begin position="127"/>
        <end position="341"/>
    </location>
</feature>
<evidence type="ECO:0000313" key="7">
    <source>
        <dbReference type="Proteomes" id="UP000631114"/>
    </source>
</evidence>
<dbReference type="GO" id="GO:0009536">
    <property type="term" value="C:plastid"/>
    <property type="evidence" value="ECO:0007669"/>
    <property type="project" value="UniProtKB-SubCell"/>
</dbReference>
<reference evidence="6 7" key="1">
    <citation type="submission" date="2020-10" db="EMBL/GenBank/DDBJ databases">
        <title>The Coptis chinensis genome and diversification of protoberbering-type alkaloids.</title>
        <authorList>
            <person name="Wang B."/>
            <person name="Shu S."/>
            <person name="Song C."/>
            <person name="Liu Y."/>
        </authorList>
    </citation>
    <scope>NUCLEOTIDE SEQUENCE [LARGE SCALE GENOMIC DNA]</scope>
    <source>
        <strain evidence="6">HL-2020</strain>
        <tissue evidence="6">Leaf</tissue>
    </source>
</reference>
<dbReference type="Proteomes" id="UP000631114">
    <property type="component" value="Unassembled WGS sequence"/>
</dbReference>